<evidence type="ECO:0000256" key="9">
    <source>
        <dbReference type="ARBA" id="ARBA00023150"/>
    </source>
</evidence>
<dbReference type="PROSITE" id="PS01305">
    <property type="entry name" value="MOAA_NIFB_PQQE"/>
    <property type="match status" value="1"/>
</dbReference>
<dbReference type="InterPro" id="IPR013483">
    <property type="entry name" value="MoaA"/>
</dbReference>
<feature type="binding site" evidence="12">
    <location>
        <position position="159"/>
    </location>
    <ligand>
        <name>GTP</name>
        <dbReference type="ChEBI" id="CHEBI:37565"/>
    </ligand>
</feature>
<dbReference type="SFLD" id="SFLDS00029">
    <property type="entry name" value="Radical_SAM"/>
    <property type="match status" value="1"/>
</dbReference>
<organism evidence="14 15">
    <name type="scientific">Anaeromyxobacter paludicola</name>
    <dbReference type="NCBI Taxonomy" id="2918171"/>
    <lineage>
        <taxon>Bacteria</taxon>
        <taxon>Pseudomonadati</taxon>
        <taxon>Myxococcota</taxon>
        <taxon>Myxococcia</taxon>
        <taxon>Myxococcales</taxon>
        <taxon>Cystobacterineae</taxon>
        <taxon>Anaeromyxobacteraceae</taxon>
        <taxon>Anaeromyxobacter</taxon>
    </lineage>
</organism>
<dbReference type="CDD" id="cd01335">
    <property type="entry name" value="Radical_SAM"/>
    <property type="match status" value="1"/>
</dbReference>
<feature type="binding site" evidence="12">
    <location>
        <position position="19"/>
    </location>
    <ligand>
        <name>GTP</name>
        <dbReference type="ChEBI" id="CHEBI:37565"/>
    </ligand>
</feature>
<feature type="domain" description="Radical SAM core" evidence="13">
    <location>
        <begin position="10"/>
        <end position="233"/>
    </location>
</feature>
<dbReference type="InterPro" id="IPR050105">
    <property type="entry name" value="MoCo_biosynth_MoaA/MoaC"/>
</dbReference>
<proteinExistence type="inferred from homology"/>
<comment type="cofactor">
    <cofactor evidence="12">
        <name>[4Fe-4S] cluster</name>
        <dbReference type="ChEBI" id="CHEBI:49883"/>
    </cofactor>
    <text evidence="12">Binds 2 [4Fe-4S] clusters. Binds 1 [4Fe-4S] cluster coordinated with 3 cysteines and an exchangeable S-adenosyl-L-methionine and 1 [4Fe-4S] cluster coordinated with 3 cysteines and the GTP-derived substrate.</text>
</comment>
<keyword evidence="9 12" id="KW-0501">Molybdenum cofactor biosynthesis</keyword>
<feature type="binding site" evidence="12">
    <location>
        <position position="33"/>
    </location>
    <ligand>
        <name>[4Fe-4S] cluster</name>
        <dbReference type="ChEBI" id="CHEBI:49883"/>
        <label>1</label>
        <note>4Fe-4S-S-AdoMet</note>
    </ligand>
</feature>
<name>A0ABM7XDW4_9BACT</name>
<dbReference type="NCBIfam" id="TIGR02666">
    <property type="entry name" value="moaA"/>
    <property type="match status" value="1"/>
</dbReference>
<dbReference type="EC" id="4.1.99.22" evidence="1 12"/>
<dbReference type="PANTHER" id="PTHR22960:SF28">
    <property type="entry name" value="GTP 3',8-CYCLASE"/>
    <property type="match status" value="1"/>
</dbReference>
<dbReference type="EMBL" id="AP025592">
    <property type="protein sequence ID" value="BDG10068.1"/>
    <property type="molecule type" value="Genomic_DNA"/>
</dbReference>
<dbReference type="InterPro" id="IPR058240">
    <property type="entry name" value="rSAM_sf"/>
</dbReference>
<evidence type="ECO:0000256" key="11">
    <source>
        <dbReference type="ARBA" id="ARBA00048697"/>
    </source>
</evidence>
<dbReference type="InterPro" id="IPR013785">
    <property type="entry name" value="Aldolase_TIM"/>
</dbReference>
<accession>A0ABM7XDW4</accession>
<dbReference type="RefSeq" id="WP_248342462.1">
    <property type="nucleotide sequence ID" value="NZ_AP025592.1"/>
</dbReference>
<dbReference type="PROSITE" id="PS51918">
    <property type="entry name" value="RADICAL_SAM"/>
    <property type="match status" value="1"/>
</dbReference>
<comment type="catalytic activity">
    <reaction evidence="11 12">
        <text>GTP + AH2 + S-adenosyl-L-methionine = (8S)-3',8-cyclo-7,8-dihydroguanosine 5'-triphosphate + 5'-deoxyadenosine + L-methionine + A + H(+)</text>
        <dbReference type="Rhea" id="RHEA:49576"/>
        <dbReference type="ChEBI" id="CHEBI:13193"/>
        <dbReference type="ChEBI" id="CHEBI:15378"/>
        <dbReference type="ChEBI" id="CHEBI:17319"/>
        <dbReference type="ChEBI" id="CHEBI:17499"/>
        <dbReference type="ChEBI" id="CHEBI:37565"/>
        <dbReference type="ChEBI" id="CHEBI:57844"/>
        <dbReference type="ChEBI" id="CHEBI:59789"/>
        <dbReference type="ChEBI" id="CHEBI:131766"/>
        <dbReference type="EC" id="4.1.99.22"/>
    </reaction>
</comment>
<keyword evidence="10 12" id="KW-0456">Lyase</keyword>
<feature type="binding site" evidence="12">
    <location>
        <position position="32"/>
    </location>
    <ligand>
        <name>S-adenosyl-L-methionine</name>
        <dbReference type="ChEBI" id="CHEBI:59789"/>
    </ligand>
</feature>
<dbReference type="SFLD" id="SFLDG01067">
    <property type="entry name" value="SPASM/twitch_domain_containing"/>
    <property type="match status" value="1"/>
</dbReference>
<dbReference type="Gene3D" id="3.20.20.70">
    <property type="entry name" value="Aldolase class I"/>
    <property type="match status" value="1"/>
</dbReference>
<feature type="binding site" evidence="12">
    <location>
        <position position="256"/>
    </location>
    <ligand>
        <name>[4Fe-4S] cluster</name>
        <dbReference type="ChEBI" id="CHEBI:49883"/>
        <label>2</label>
        <note>4Fe-4S-substrate</note>
    </ligand>
</feature>
<evidence type="ECO:0000256" key="5">
    <source>
        <dbReference type="ARBA" id="ARBA00022741"/>
    </source>
</evidence>
<feature type="binding site" evidence="12">
    <location>
        <position position="122"/>
    </location>
    <ligand>
        <name>S-adenosyl-L-methionine</name>
        <dbReference type="ChEBI" id="CHEBI:59789"/>
    </ligand>
</feature>
<dbReference type="SUPFAM" id="SSF102114">
    <property type="entry name" value="Radical SAM enzymes"/>
    <property type="match status" value="1"/>
</dbReference>
<keyword evidence="8 12" id="KW-0342">GTP-binding</keyword>
<evidence type="ECO:0000256" key="8">
    <source>
        <dbReference type="ARBA" id="ARBA00023134"/>
    </source>
</evidence>
<dbReference type="Pfam" id="PF04055">
    <property type="entry name" value="Radical_SAM"/>
    <property type="match status" value="1"/>
</dbReference>
<dbReference type="CDD" id="cd21117">
    <property type="entry name" value="Twitch_MoaA"/>
    <property type="match status" value="1"/>
</dbReference>
<evidence type="ECO:0000256" key="6">
    <source>
        <dbReference type="ARBA" id="ARBA00023004"/>
    </source>
</evidence>
<dbReference type="InterPro" id="IPR000385">
    <property type="entry name" value="MoaA_NifB_PqqE_Fe-S-bd_CS"/>
</dbReference>
<comment type="subunit">
    <text evidence="12">Monomer and homodimer.</text>
</comment>
<keyword evidence="3 12" id="KW-0949">S-adenosyl-L-methionine</keyword>
<evidence type="ECO:0000256" key="3">
    <source>
        <dbReference type="ARBA" id="ARBA00022691"/>
    </source>
</evidence>
<keyword evidence="4 12" id="KW-0479">Metal-binding</keyword>
<dbReference type="InterPro" id="IPR010505">
    <property type="entry name" value="MoaA_twitch"/>
</dbReference>
<evidence type="ECO:0000256" key="1">
    <source>
        <dbReference type="ARBA" id="ARBA00012167"/>
    </source>
</evidence>
<dbReference type="InterPro" id="IPR006638">
    <property type="entry name" value="Elp3/MiaA/NifB-like_rSAM"/>
</dbReference>
<evidence type="ECO:0000313" key="15">
    <source>
        <dbReference type="Proteomes" id="UP001162734"/>
    </source>
</evidence>
<dbReference type="HAMAP" id="MF_01225_B">
    <property type="entry name" value="MoaA_B"/>
    <property type="match status" value="1"/>
</dbReference>
<sequence>MSARGTLRDGFGRSLQYLRLSVTDRCNFRCVYCLPGGCPKARGQPLSAEEIARLVRGFAGLGFWKVRVTGGEPCTRADICEVVERIARTPGVRRVGLTTNGHRLASLAAGLRDAGLHALNVSLDSLDRARFAEVTGRDRLPEVVAGIEAAVAAGIPSIKVNTVLLRGLEDTELDRLLDFTRRMPVTVRFIELMQTGDNADFFRRAHLPADEVRQRLAARGWVPQEKSPSDGPAAMYRHPDHQGKAGLIAPYSTGFCASCNRLRVSSTGDLRLCLFGEEQVPLRPLLQRDDQEAELWRTVERAVRAKPESHALREGRCGVARNLAAIGG</sequence>
<feature type="binding site" evidence="12">
    <location>
        <position position="30"/>
    </location>
    <ligand>
        <name>[4Fe-4S] cluster</name>
        <dbReference type="ChEBI" id="CHEBI:49883"/>
        <label>1</label>
        <note>4Fe-4S-S-AdoMet</note>
    </ligand>
</feature>
<feature type="binding site" evidence="12">
    <location>
        <position position="193"/>
    </location>
    <ligand>
        <name>S-adenosyl-L-methionine</name>
        <dbReference type="ChEBI" id="CHEBI:59789"/>
    </ligand>
</feature>
<feature type="binding site" evidence="12">
    <location>
        <position position="98"/>
    </location>
    <ligand>
        <name>GTP</name>
        <dbReference type="ChEBI" id="CHEBI:37565"/>
    </ligand>
</feature>
<dbReference type="SFLD" id="SFLDG01386">
    <property type="entry name" value="main_SPASM_domain-containing"/>
    <property type="match status" value="1"/>
</dbReference>
<feature type="binding site" evidence="12">
    <location>
        <begin position="261"/>
        <end position="263"/>
    </location>
    <ligand>
        <name>GTP</name>
        <dbReference type="ChEBI" id="CHEBI:37565"/>
    </ligand>
</feature>
<feature type="binding site" evidence="12">
    <location>
        <position position="67"/>
    </location>
    <ligand>
        <name>GTP</name>
        <dbReference type="ChEBI" id="CHEBI:37565"/>
    </ligand>
</feature>
<gene>
    <name evidence="14" type="primary">moaA_2</name>
    <name evidence="12" type="synonym">moaA</name>
    <name evidence="14" type="ORF">AMPC_31810</name>
</gene>
<comment type="similarity">
    <text evidence="12">Belongs to the radical SAM superfamily. MoaA family.</text>
</comment>
<feature type="binding site" evidence="12">
    <location>
        <position position="71"/>
    </location>
    <ligand>
        <name>S-adenosyl-L-methionine</name>
        <dbReference type="ChEBI" id="CHEBI:59789"/>
    </ligand>
</feature>
<dbReference type="InterPro" id="IPR007197">
    <property type="entry name" value="rSAM"/>
</dbReference>
<feature type="binding site" evidence="12">
    <location>
        <position position="26"/>
    </location>
    <ligand>
        <name>[4Fe-4S] cluster</name>
        <dbReference type="ChEBI" id="CHEBI:49883"/>
        <label>1</label>
        <note>4Fe-4S-S-AdoMet</note>
    </ligand>
</feature>
<keyword evidence="7 12" id="KW-0411">Iron-sulfur</keyword>
<evidence type="ECO:0000256" key="4">
    <source>
        <dbReference type="ARBA" id="ARBA00022723"/>
    </source>
</evidence>
<feature type="binding site" evidence="12">
    <location>
        <position position="273"/>
    </location>
    <ligand>
        <name>[4Fe-4S] cluster</name>
        <dbReference type="ChEBI" id="CHEBI:49883"/>
        <label>2</label>
        <note>4Fe-4S-substrate</note>
    </ligand>
</feature>
<comment type="function">
    <text evidence="12">Catalyzes the cyclization of GTP to (8S)-3',8-cyclo-7,8-dihydroguanosine 5'-triphosphate.</text>
</comment>
<evidence type="ECO:0000259" key="13">
    <source>
        <dbReference type="PROSITE" id="PS51918"/>
    </source>
</evidence>
<protein>
    <recommendedName>
        <fullName evidence="1 12">GTP 3',8-cyclase</fullName>
        <ecNumber evidence="1 12">4.1.99.22</ecNumber>
    </recommendedName>
    <alternativeName>
        <fullName evidence="12">Molybdenum cofactor biosynthesis protein A</fullName>
    </alternativeName>
</protein>
<keyword evidence="5 12" id="KW-0547">Nucleotide-binding</keyword>
<dbReference type="Proteomes" id="UP001162734">
    <property type="component" value="Chromosome"/>
</dbReference>
<keyword evidence="6 12" id="KW-0408">Iron</keyword>
<dbReference type="SMART" id="SM00729">
    <property type="entry name" value="Elp3"/>
    <property type="match status" value="1"/>
</dbReference>
<dbReference type="Pfam" id="PF06463">
    <property type="entry name" value="Mob_synth_C"/>
    <property type="match status" value="1"/>
</dbReference>
<comment type="pathway">
    <text evidence="12">Cofactor biosynthesis; molybdopterin biosynthesis.</text>
</comment>
<keyword evidence="15" id="KW-1185">Reference proteome</keyword>
<dbReference type="InterPro" id="IPR040064">
    <property type="entry name" value="MoaA-like"/>
</dbReference>
<evidence type="ECO:0000256" key="2">
    <source>
        <dbReference type="ARBA" id="ARBA00022485"/>
    </source>
</evidence>
<evidence type="ECO:0000256" key="12">
    <source>
        <dbReference type="HAMAP-Rule" id="MF_01225"/>
    </source>
</evidence>
<reference evidence="15" key="1">
    <citation type="journal article" date="2022" name="Int. J. Syst. Evol. Microbiol.">
        <title>Anaeromyxobacter oryzae sp. nov., Anaeromyxobacter diazotrophicus sp. nov. and Anaeromyxobacter paludicola sp. nov., isolated from paddy soils.</title>
        <authorList>
            <person name="Itoh H."/>
            <person name="Xu Z."/>
            <person name="Mise K."/>
            <person name="Masuda Y."/>
            <person name="Ushijima N."/>
            <person name="Hayakawa C."/>
            <person name="Shiratori Y."/>
            <person name="Senoo K."/>
        </authorList>
    </citation>
    <scope>NUCLEOTIDE SEQUENCE [LARGE SCALE GENOMIC DNA]</scope>
    <source>
        <strain evidence="15">Red630</strain>
    </source>
</reference>
<evidence type="ECO:0000256" key="7">
    <source>
        <dbReference type="ARBA" id="ARBA00023014"/>
    </source>
</evidence>
<evidence type="ECO:0000313" key="14">
    <source>
        <dbReference type="EMBL" id="BDG10068.1"/>
    </source>
</evidence>
<dbReference type="PANTHER" id="PTHR22960">
    <property type="entry name" value="MOLYBDOPTERIN COFACTOR SYNTHESIS PROTEIN A"/>
    <property type="match status" value="1"/>
</dbReference>
<keyword evidence="2 12" id="KW-0004">4Fe-4S</keyword>
<evidence type="ECO:0000256" key="10">
    <source>
        <dbReference type="ARBA" id="ARBA00023239"/>
    </source>
</evidence>
<dbReference type="SFLD" id="SFLDG01383">
    <property type="entry name" value="cyclic_pyranopterin_phosphate"/>
    <property type="match status" value="1"/>
</dbReference>
<feature type="binding site" evidence="12">
    <location>
        <position position="259"/>
    </location>
    <ligand>
        <name>[4Fe-4S] cluster</name>
        <dbReference type="ChEBI" id="CHEBI:49883"/>
        <label>2</label>
        <note>4Fe-4S-substrate</note>
    </ligand>
</feature>